<dbReference type="NCBIfam" id="NF038214">
    <property type="entry name" value="IS21_help_AAA"/>
    <property type="match status" value="1"/>
</dbReference>
<comment type="similarity">
    <text evidence="1">Belongs to the IS21/IS1162 putative ATP-binding protein family.</text>
</comment>
<dbReference type="Pfam" id="PF01695">
    <property type="entry name" value="IstB_IS21"/>
    <property type="match status" value="1"/>
</dbReference>
<evidence type="ECO:0000259" key="5">
    <source>
        <dbReference type="SMART" id="SM00382"/>
    </source>
</evidence>
<evidence type="ECO:0000313" key="7">
    <source>
        <dbReference type="Proteomes" id="UP000249633"/>
    </source>
</evidence>
<evidence type="ECO:0000313" key="6">
    <source>
        <dbReference type="EMBL" id="PZP27346.1"/>
    </source>
</evidence>
<dbReference type="InterPro" id="IPR047661">
    <property type="entry name" value="IstB"/>
</dbReference>
<dbReference type="GO" id="GO:0005524">
    <property type="term" value="F:ATP binding"/>
    <property type="evidence" value="ECO:0007669"/>
    <property type="project" value="UniProtKB-KW"/>
</dbReference>
<evidence type="ECO:0000256" key="3">
    <source>
        <dbReference type="ARBA" id="ARBA00022840"/>
    </source>
</evidence>
<feature type="compositionally biased region" description="Polar residues" evidence="4">
    <location>
        <begin position="263"/>
        <end position="273"/>
    </location>
</feature>
<name>A0A2W5F4C4_9BURK</name>
<dbReference type="SMART" id="SM00382">
    <property type="entry name" value="AAA"/>
    <property type="match status" value="1"/>
</dbReference>
<gene>
    <name evidence="6" type="ORF">DI603_21960</name>
</gene>
<dbReference type="InterPro" id="IPR027417">
    <property type="entry name" value="P-loop_NTPase"/>
</dbReference>
<dbReference type="InterPro" id="IPR028350">
    <property type="entry name" value="DNAC/IstB-like"/>
</dbReference>
<proteinExistence type="inferred from homology"/>
<dbReference type="CDD" id="cd00009">
    <property type="entry name" value="AAA"/>
    <property type="match status" value="1"/>
</dbReference>
<dbReference type="Gene3D" id="3.40.50.300">
    <property type="entry name" value="P-loop containing nucleotide triphosphate hydrolases"/>
    <property type="match status" value="1"/>
</dbReference>
<dbReference type="PIRSF" id="PIRSF003073">
    <property type="entry name" value="DNAC_TnpB_IstB"/>
    <property type="match status" value="1"/>
</dbReference>
<evidence type="ECO:0000256" key="1">
    <source>
        <dbReference type="ARBA" id="ARBA00008059"/>
    </source>
</evidence>
<feature type="region of interest" description="Disordered" evidence="4">
    <location>
        <begin position="242"/>
        <end position="273"/>
    </location>
</feature>
<protein>
    <submittedName>
        <fullName evidence="6">ATP-binding protein</fullName>
    </submittedName>
</protein>
<dbReference type="PANTHER" id="PTHR30050:SF4">
    <property type="entry name" value="ATP-BINDING PROTEIN RV3427C IN INSERTION SEQUENCE-RELATED"/>
    <property type="match status" value="1"/>
</dbReference>
<keyword evidence="3 6" id="KW-0067">ATP-binding</keyword>
<organism evidence="6 7">
    <name type="scientific">Roseateles depolymerans</name>
    <dbReference type="NCBI Taxonomy" id="76731"/>
    <lineage>
        <taxon>Bacteria</taxon>
        <taxon>Pseudomonadati</taxon>
        <taxon>Pseudomonadota</taxon>
        <taxon>Betaproteobacteria</taxon>
        <taxon>Burkholderiales</taxon>
        <taxon>Sphaerotilaceae</taxon>
        <taxon>Roseateles</taxon>
    </lineage>
</organism>
<feature type="domain" description="AAA+ ATPase" evidence="5">
    <location>
        <begin position="96"/>
        <end position="233"/>
    </location>
</feature>
<evidence type="ECO:0000256" key="2">
    <source>
        <dbReference type="ARBA" id="ARBA00022741"/>
    </source>
</evidence>
<dbReference type="PANTHER" id="PTHR30050">
    <property type="entry name" value="CHROMOSOMAL REPLICATION INITIATOR PROTEIN DNAA"/>
    <property type="match status" value="1"/>
</dbReference>
<dbReference type="InterPro" id="IPR002611">
    <property type="entry name" value="IstB_ATP-bd"/>
</dbReference>
<dbReference type="SUPFAM" id="SSF52540">
    <property type="entry name" value="P-loop containing nucleoside triphosphate hydrolases"/>
    <property type="match status" value="1"/>
</dbReference>
<dbReference type="InterPro" id="IPR003593">
    <property type="entry name" value="AAA+_ATPase"/>
</dbReference>
<dbReference type="EMBL" id="QFOD01000031">
    <property type="protein sequence ID" value="PZP27346.1"/>
    <property type="molecule type" value="Genomic_DNA"/>
</dbReference>
<keyword evidence="2" id="KW-0547">Nucleotide-binding</keyword>
<dbReference type="AlphaFoldDB" id="A0A2W5F4C4"/>
<comment type="caution">
    <text evidence="6">The sequence shown here is derived from an EMBL/GenBank/DDBJ whole genome shotgun (WGS) entry which is preliminary data.</text>
</comment>
<accession>A0A2W5F4C4</accession>
<reference evidence="6 7" key="1">
    <citation type="submission" date="2017-08" db="EMBL/GenBank/DDBJ databases">
        <title>Infants hospitalized years apart are colonized by the same room-sourced microbial strains.</title>
        <authorList>
            <person name="Brooks B."/>
            <person name="Olm M.R."/>
            <person name="Firek B.A."/>
            <person name="Baker R."/>
            <person name="Thomas B.C."/>
            <person name="Morowitz M.J."/>
            <person name="Banfield J.F."/>
        </authorList>
    </citation>
    <scope>NUCLEOTIDE SEQUENCE [LARGE SCALE GENOMIC DNA]</scope>
    <source>
        <strain evidence="6">S2_012_000_R2_81</strain>
    </source>
</reference>
<dbReference type="GO" id="GO:0006260">
    <property type="term" value="P:DNA replication"/>
    <property type="evidence" value="ECO:0007669"/>
    <property type="project" value="TreeGrafter"/>
</dbReference>
<evidence type="ECO:0000256" key="4">
    <source>
        <dbReference type="SAM" id="MobiDB-lite"/>
    </source>
</evidence>
<dbReference type="Proteomes" id="UP000249633">
    <property type="component" value="Unassembled WGS sequence"/>
</dbReference>
<sequence length="273" mass="29921">MSTEIVTRLKALKLHGMASNWPELLAHCRHAALEPEQLIEQLLDAEGAERNVRSIAYQMTAARFPAHRDLASFDFQASAVDEALVRKLHTTQFTEAAHNVVLIGGPGTGKTHLATALGIEAIQRYGKRVRFQSTVELVNALEAEKAAGKAGQIAHRLMYVDLLILDELGYLPFSQAGGALLFHLLSKLYEHTSVVITTNLSFGEWASVFGDAKMTTALLDRLTHHCHIVETGNESWRFKHSSTTVTAARARPTQRKKGDPKTSEISTDSGSLG</sequence>